<proteinExistence type="predicted"/>
<gene>
    <name evidence="1" type="ORF">K9V48_24145</name>
</gene>
<dbReference type="RefSeq" id="WP_224141662.1">
    <property type="nucleotide sequence ID" value="NZ_JAIQUM010000094.1"/>
</dbReference>
<name>A0ABS7UY34_9BACI</name>
<accession>A0ABS7UY34</accession>
<protein>
    <submittedName>
        <fullName evidence="1">Group-specific protein</fullName>
    </submittedName>
</protein>
<evidence type="ECO:0000313" key="1">
    <source>
        <dbReference type="EMBL" id="MBZ5753231.1"/>
    </source>
</evidence>
<keyword evidence="2" id="KW-1185">Reference proteome</keyword>
<organism evidence="1 2">
    <name type="scientific">Metabacillus rhizolycopersici</name>
    <dbReference type="NCBI Taxonomy" id="2875709"/>
    <lineage>
        <taxon>Bacteria</taxon>
        <taxon>Bacillati</taxon>
        <taxon>Bacillota</taxon>
        <taxon>Bacilli</taxon>
        <taxon>Bacillales</taxon>
        <taxon>Bacillaceae</taxon>
        <taxon>Metabacillus</taxon>
    </lineage>
</organism>
<sequence length="76" mass="8718">MSTCKLDHSLEDVKKKLADQTPFLLPAISEKCLNYLTPAVSQAELNELFHLLKKYDLASAEEKEIRDQKFVAFFSK</sequence>
<evidence type="ECO:0000313" key="2">
    <source>
        <dbReference type="Proteomes" id="UP001165287"/>
    </source>
</evidence>
<dbReference type="EMBL" id="JAIQUM010000094">
    <property type="protein sequence ID" value="MBZ5753231.1"/>
    <property type="molecule type" value="Genomic_DNA"/>
</dbReference>
<comment type="caution">
    <text evidence="1">The sequence shown here is derived from an EMBL/GenBank/DDBJ whole genome shotgun (WGS) entry which is preliminary data.</text>
</comment>
<reference evidence="1" key="1">
    <citation type="submission" date="2024-05" db="EMBL/GenBank/DDBJ databases">
        <title>Metabacillus sp. nov., isolated from the rhizosphere soil of tomato plants.</title>
        <authorList>
            <person name="Ma R."/>
        </authorList>
    </citation>
    <scope>NUCLEOTIDE SEQUENCE</scope>
    <source>
        <strain evidence="1">DBTR6</strain>
    </source>
</reference>
<dbReference type="Proteomes" id="UP001165287">
    <property type="component" value="Unassembled WGS sequence"/>
</dbReference>